<dbReference type="PANTHER" id="PTHR10877">
    <property type="entry name" value="POLYCYSTIN FAMILY MEMBER"/>
    <property type="match status" value="1"/>
</dbReference>
<evidence type="ECO:0000313" key="2">
    <source>
        <dbReference type="Proteomes" id="UP000046393"/>
    </source>
</evidence>
<sequence length="1049" mass="119289">MEDKCHITQIIYHGSKREFVSLIYHCQLIWSQKRAGASSLSIKTIVENGKFLSDKRKINAFNISFDKLELQQKVTDAVVTAFHPVAEAFVTFTADKTTIEKLKIGLAIPSNQTDITLVYDDKKSTVTYQGGLIQFTSTGSNSLTFQAFDGDFVDNAGYKLLKNILMDTIYIENISPNLLDNLTPTKRTQLTLTKCDDFGMEIVIKHNECNLAKIVSNGVKLNETILTPAEHFSSRTQLEDFFLVGGALYLSGGEMKFGNNETKFIGNKSKCNYEGDYVRIVDPSNGIDIRLEETKLSCKQQKPSVVLKAILNRYVLINTPFVRYRFMLFRVFGTRNTEAKTARTSGSSTVLVLLGGYVEALTTVHRETIIDLDRDSRIIIKNGKIWRTMSKEYVITRAEMVTVGNVLSTCAVLQDQSLLRISSQKKVTAVVDQLTEFLENNDDEFNYDELDSIASSILKISGEVSKSVKKKMLNPLECDKQAVFEEEQAIYDELFLKMNLDGNIRYVDEYSEKEWAEQATILRQREESKAMVASVQKLMESFENVLGKMFLQNITECTSYSKEENGVGLTLRAGSAEKLFQDSFYCRDWMVGISRARFPPKLGALGHPELENENIVVAIVCFDINPYQYLANYNPLITSGPADIKLKTSTGNTIPKKCNEIRLEIHFISSCYVKLYVLERLKDLWLSLYSVQNAIEPVEIRFTSSAKIEKSVAEAYSIGFSDYQILNFNEFRTKVWNSSLYIEFKSVESVSYEGEIWIFVAFQRLPGPLPEDHDWRFLVDNKNEVNNFVIDSSEMINKTGLFYIGVGCALHEPKNDTETVEYRGGNSKKYFENKLPISYTLRVIAKGCFYVNGTLDLFHSYGLKPSMLTGSKVISCFTNHLTTFSIGITGLTIPNTFEYVYEENTQPANHTYNRSAVVAIIIAIVSLFCGFVAMLGYNHDKLDICKGRMRYMEDNYYNTYFYMIAVQTGYCMFASTDSNMKYHSAIQYHLKSDLSKPIFINLIGTSGATLARKLKSKSKMGEQFRWGTTERFIMSTDRYAKQYKQKLIY</sequence>
<feature type="transmembrane region" description="Helical" evidence="1">
    <location>
        <begin position="916"/>
        <end position="937"/>
    </location>
</feature>
<keyword evidence="1" id="KW-0472">Membrane</keyword>
<organism evidence="2 3">
    <name type="scientific">Syphacia muris</name>
    <dbReference type="NCBI Taxonomy" id="451379"/>
    <lineage>
        <taxon>Eukaryota</taxon>
        <taxon>Metazoa</taxon>
        <taxon>Ecdysozoa</taxon>
        <taxon>Nematoda</taxon>
        <taxon>Chromadorea</taxon>
        <taxon>Rhabditida</taxon>
        <taxon>Spirurina</taxon>
        <taxon>Oxyuridomorpha</taxon>
        <taxon>Oxyuroidea</taxon>
        <taxon>Oxyuridae</taxon>
        <taxon>Syphacia</taxon>
    </lineage>
</organism>
<name>A0A0N5AYW7_9BILA</name>
<evidence type="ECO:0000256" key="1">
    <source>
        <dbReference type="SAM" id="Phobius"/>
    </source>
</evidence>
<dbReference type="GO" id="GO:0016020">
    <property type="term" value="C:membrane"/>
    <property type="evidence" value="ECO:0007669"/>
    <property type="project" value="TreeGrafter"/>
</dbReference>
<proteinExistence type="predicted"/>
<dbReference type="GO" id="GO:0005262">
    <property type="term" value="F:calcium channel activity"/>
    <property type="evidence" value="ECO:0007669"/>
    <property type="project" value="TreeGrafter"/>
</dbReference>
<accession>A0A0N5AYW7</accession>
<dbReference type="PANTHER" id="PTHR10877:SF194">
    <property type="entry name" value="LOCATION OF VULVA DEFECTIVE 1"/>
    <property type="match status" value="1"/>
</dbReference>
<dbReference type="Proteomes" id="UP000046393">
    <property type="component" value="Unplaced"/>
</dbReference>
<dbReference type="InterPro" id="IPR051223">
    <property type="entry name" value="Polycystin"/>
</dbReference>
<keyword evidence="1" id="KW-0812">Transmembrane</keyword>
<dbReference type="WBParaSite" id="SMUV_0001016901-mRNA-1">
    <property type="protein sequence ID" value="SMUV_0001016901-mRNA-1"/>
    <property type="gene ID" value="SMUV_0001016901"/>
</dbReference>
<keyword evidence="2" id="KW-1185">Reference proteome</keyword>
<protein>
    <submittedName>
        <fullName evidence="3">Apolipophorin</fullName>
    </submittedName>
</protein>
<dbReference type="AlphaFoldDB" id="A0A0N5AYW7"/>
<dbReference type="GO" id="GO:0050982">
    <property type="term" value="P:detection of mechanical stimulus"/>
    <property type="evidence" value="ECO:0007669"/>
    <property type="project" value="TreeGrafter"/>
</dbReference>
<reference evidence="3" key="1">
    <citation type="submission" date="2017-02" db="UniProtKB">
        <authorList>
            <consortium name="WormBaseParasite"/>
        </authorList>
    </citation>
    <scope>IDENTIFICATION</scope>
</reference>
<evidence type="ECO:0000313" key="3">
    <source>
        <dbReference type="WBParaSite" id="SMUV_0001016901-mRNA-1"/>
    </source>
</evidence>
<dbReference type="STRING" id="451379.A0A0N5AYW7"/>
<keyword evidence="1" id="KW-1133">Transmembrane helix</keyword>
<feature type="transmembrane region" description="Helical" evidence="1">
    <location>
        <begin position="957"/>
        <end position="975"/>
    </location>
</feature>